<dbReference type="Proteomes" id="UP000318667">
    <property type="component" value="Unassembled WGS sequence"/>
</dbReference>
<evidence type="ECO:0000256" key="1">
    <source>
        <dbReference type="SAM" id="MobiDB-lite"/>
    </source>
</evidence>
<organism evidence="2 3">
    <name type="scientific">Cytobacillus oceanisediminis</name>
    <dbReference type="NCBI Taxonomy" id="665099"/>
    <lineage>
        <taxon>Bacteria</taxon>
        <taxon>Bacillati</taxon>
        <taxon>Bacillota</taxon>
        <taxon>Bacilli</taxon>
        <taxon>Bacillales</taxon>
        <taxon>Bacillaceae</taxon>
        <taxon>Cytobacillus</taxon>
    </lineage>
</organism>
<dbReference type="EMBL" id="VLKI01000017">
    <property type="protein sequence ID" value="TWH81298.1"/>
    <property type="molecule type" value="Genomic_DNA"/>
</dbReference>
<feature type="region of interest" description="Disordered" evidence="1">
    <location>
        <begin position="23"/>
        <end position="65"/>
    </location>
</feature>
<keyword evidence="3" id="KW-1185">Reference proteome</keyword>
<protein>
    <submittedName>
        <fullName evidence="2">Uncharacterized protein</fullName>
    </submittedName>
</protein>
<sequence>MHSHFLRAVFLEDAYSKCQREKRVKGDPAGLMLEERQTTRGGADGWKENQQPSLTEKGLETAKKD</sequence>
<reference evidence="2 3" key="1">
    <citation type="journal article" date="2015" name="Stand. Genomic Sci.">
        <title>Genomic Encyclopedia of Bacterial and Archaeal Type Strains, Phase III: the genomes of soil and plant-associated and newly described type strains.</title>
        <authorList>
            <person name="Whitman W.B."/>
            <person name="Woyke T."/>
            <person name="Klenk H.P."/>
            <person name="Zhou Y."/>
            <person name="Lilburn T.G."/>
            <person name="Beck B.J."/>
            <person name="De Vos P."/>
            <person name="Vandamme P."/>
            <person name="Eisen J.A."/>
            <person name="Garrity G."/>
            <person name="Hugenholtz P."/>
            <person name="Kyrpides N.C."/>
        </authorList>
    </citation>
    <scope>NUCLEOTIDE SEQUENCE [LARGE SCALE GENOMIC DNA]</scope>
    <source>
        <strain evidence="2 3">CGMCC 1.10115</strain>
    </source>
</reference>
<dbReference type="OrthoDB" id="2943266at2"/>
<dbReference type="AlphaFoldDB" id="A0A562JDT5"/>
<dbReference type="RefSeq" id="WP_144544781.1">
    <property type="nucleotide sequence ID" value="NZ_JBHOGY010000010.1"/>
</dbReference>
<gene>
    <name evidence="2" type="ORF">IQ19_04341</name>
</gene>
<dbReference type="GeneID" id="65405445"/>
<accession>A0A562JDT5</accession>
<proteinExistence type="predicted"/>
<comment type="caution">
    <text evidence="2">The sequence shown here is derived from an EMBL/GenBank/DDBJ whole genome shotgun (WGS) entry which is preliminary data.</text>
</comment>
<evidence type="ECO:0000313" key="2">
    <source>
        <dbReference type="EMBL" id="TWH81298.1"/>
    </source>
</evidence>
<evidence type="ECO:0000313" key="3">
    <source>
        <dbReference type="Proteomes" id="UP000318667"/>
    </source>
</evidence>
<name>A0A562JDT5_9BACI</name>